<keyword evidence="6" id="KW-0378">Hydrolase</keyword>
<sequence length="380" mass="43165">MISEIQRKKEDEIMEDFSFALAAAAYFRYGSTFVHHSVPKSPNFLIDVLPHLDENRFREIVRVSKTTFDFIIDLIKDDEVFNGPRSCKQFPIQIQLAVVMYRLGSCGEGATITKIASLFGISDGGVIQVMTNRVFDAIIKRKTQFLFWPDPVERRALVVQTLSELPHCVGYVDGTEIKLAEKPTVDCEAYFSRKHIYSLKAQCVCDHKLVIRHMVLGYPGSVHDARIYNNCELSTNATEMLTGSEWLAADSAYKLTSTLITPFRINATEGTLNQRILFNRTFSQYRIRIEHCFGLLKERFNSLKELKIQIKSDNSVKFACRWILVCAILHNIILKENDGGFDVDEESISENSEVDEPGDQNLPTVEGASKRLSLLSLMET</sequence>
<comment type="similarity">
    <text evidence="3">Belongs to the HARBI1 family.</text>
</comment>
<dbReference type="PANTHER" id="PTHR22930">
    <property type="match status" value="1"/>
</dbReference>
<reference evidence="9" key="1">
    <citation type="submission" date="2014-11" db="EMBL/GenBank/DDBJ databases">
        <authorList>
            <person name="Geib S."/>
        </authorList>
    </citation>
    <scope>NUCLEOTIDE SEQUENCE</scope>
</reference>
<keyword evidence="4" id="KW-0540">Nuclease</keyword>
<dbReference type="GO" id="GO:0046872">
    <property type="term" value="F:metal ion binding"/>
    <property type="evidence" value="ECO:0007669"/>
    <property type="project" value="UniProtKB-KW"/>
</dbReference>
<dbReference type="GO" id="GO:0016787">
    <property type="term" value="F:hydrolase activity"/>
    <property type="evidence" value="ECO:0007669"/>
    <property type="project" value="UniProtKB-KW"/>
</dbReference>
<evidence type="ECO:0000256" key="4">
    <source>
        <dbReference type="ARBA" id="ARBA00022722"/>
    </source>
</evidence>
<dbReference type="PANTHER" id="PTHR22930:SF85">
    <property type="entry name" value="GH03217P-RELATED"/>
    <property type="match status" value="1"/>
</dbReference>
<dbReference type="GO" id="GO:0005634">
    <property type="term" value="C:nucleus"/>
    <property type="evidence" value="ECO:0007669"/>
    <property type="project" value="UniProtKB-SubCell"/>
</dbReference>
<dbReference type="InterPro" id="IPR045249">
    <property type="entry name" value="HARBI1-like"/>
</dbReference>
<dbReference type="InterPro" id="IPR027806">
    <property type="entry name" value="HARBI1_dom"/>
</dbReference>
<evidence type="ECO:0000256" key="2">
    <source>
        <dbReference type="ARBA" id="ARBA00004123"/>
    </source>
</evidence>
<keyword evidence="5" id="KW-0479">Metal-binding</keyword>
<name>A0A0A1X0I1_ZEUCU</name>
<keyword evidence="7" id="KW-0539">Nucleus</keyword>
<dbReference type="GO" id="GO:0004518">
    <property type="term" value="F:nuclease activity"/>
    <property type="evidence" value="ECO:0007669"/>
    <property type="project" value="UniProtKB-KW"/>
</dbReference>
<proteinExistence type="inferred from homology"/>
<evidence type="ECO:0000313" key="9">
    <source>
        <dbReference type="EMBL" id="JAD04270.1"/>
    </source>
</evidence>
<comment type="subcellular location">
    <subcellularLocation>
        <location evidence="2">Nucleus</location>
    </subcellularLocation>
</comment>
<feature type="domain" description="DDE Tnp4" evidence="8">
    <location>
        <begin position="172"/>
        <end position="331"/>
    </location>
</feature>
<organism evidence="9">
    <name type="scientific">Zeugodacus cucurbitae</name>
    <name type="common">Melon fruit fly</name>
    <name type="synonym">Bactrocera cucurbitae</name>
    <dbReference type="NCBI Taxonomy" id="28588"/>
    <lineage>
        <taxon>Eukaryota</taxon>
        <taxon>Metazoa</taxon>
        <taxon>Ecdysozoa</taxon>
        <taxon>Arthropoda</taxon>
        <taxon>Hexapoda</taxon>
        <taxon>Insecta</taxon>
        <taxon>Pterygota</taxon>
        <taxon>Neoptera</taxon>
        <taxon>Endopterygota</taxon>
        <taxon>Diptera</taxon>
        <taxon>Brachycera</taxon>
        <taxon>Muscomorpha</taxon>
        <taxon>Tephritoidea</taxon>
        <taxon>Tephritidae</taxon>
        <taxon>Zeugodacus</taxon>
        <taxon>Zeugodacus</taxon>
    </lineage>
</organism>
<evidence type="ECO:0000256" key="3">
    <source>
        <dbReference type="ARBA" id="ARBA00006958"/>
    </source>
</evidence>
<protein>
    <submittedName>
        <fullName evidence="9">Putative nuclease HARBI1</fullName>
    </submittedName>
</protein>
<evidence type="ECO:0000256" key="7">
    <source>
        <dbReference type="ARBA" id="ARBA00023242"/>
    </source>
</evidence>
<dbReference type="Pfam" id="PF13359">
    <property type="entry name" value="DDE_Tnp_4"/>
    <property type="match status" value="1"/>
</dbReference>
<dbReference type="EMBL" id="GBXI01010022">
    <property type="protein sequence ID" value="JAD04270.1"/>
    <property type="molecule type" value="Transcribed_RNA"/>
</dbReference>
<evidence type="ECO:0000256" key="5">
    <source>
        <dbReference type="ARBA" id="ARBA00022723"/>
    </source>
</evidence>
<accession>A0A0A1X0I1</accession>
<evidence type="ECO:0000259" key="8">
    <source>
        <dbReference type="Pfam" id="PF13359"/>
    </source>
</evidence>
<gene>
    <name evidence="9" type="primary">HARBI1_9</name>
    <name evidence="9" type="ORF">g.18772</name>
</gene>
<reference evidence="9" key="2">
    <citation type="journal article" date="2015" name="Gigascience">
        <title>Reconstructing a comprehensive transcriptome assembly of a white-pupal translocated strain of the pest fruit fly Bactrocera cucurbitae.</title>
        <authorList>
            <person name="Sim S.B."/>
            <person name="Calla B."/>
            <person name="Hall B."/>
            <person name="DeRego T."/>
            <person name="Geib S.M."/>
        </authorList>
    </citation>
    <scope>NUCLEOTIDE SEQUENCE</scope>
</reference>
<evidence type="ECO:0000256" key="6">
    <source>
        <dbReference type="ARBA" id="ARBA00022801"/>
    </source>
</evidence>
<evidence type="ECO:0000256" key="1">
    <source>
        <dbReference type="ARBA" id="ARBA00001968"/>
    </source>
</evidence>
<comment type="cofactor">
    <cofactor evidence="1">
        <name>a divalent metal cation</name>
        <dbReference type="ChEBI" id="CHEBI:60240"/>
    </cofactor>
</comment>
<dbReference type="AlphaFoldDB" id="A0A0A1X0I1"/>